<proteinExistence type="predicted"/>
<reference evidence="1 2" key="1">
    <citation type="submission" date="2019-05" db="EMBL/GenBank/DDBJ databases">
        <title>Another draft genome of Portunus trituberculatus and its Hox gene families provides insights of decapod evolution.</title>
        <authorList>
            <person name="Jeong J.-H."/>
            <person name="Song I."/>
            <person name="Kim S."/>
            <person name="Choi T."/>
            <person name="Kim D."/>
            <person name="Ryu S."/>
            <person name="Kim W."/>
        </authorList>
    </citation>
    <scope>NUCLEOTIDE SEQUENCE [LARGE SCALE GENOMIC DNA]</scope>
    <source>
        <tissue evidence="1">Muscle</tissue>
    </source>
</reference>
<gene>
    <name evidence="1" type="ORF">E2C01_097836</name>
</gene>
<dbReference type="EMBL" id="VSRR010130658">
    <property type="protein sequence ID" value="MPD02263.1"/>
    <property type="molecule type" value="Genomic_DNA"/>
</dbReference>
<protein>
    <submittedName>
        <fullName evidence="1">Uncharacterized protein</fullName>
    </submittedName>
</protein>
<dbReference type="Proteomes" id="UP000324222">
    <property type="component" value="Unassembled WGS sequence"/>
</dbReference>
<evidence type="ECO:0000313" key="1">
    <source>
        <dbReference type="EMBL" id="MPD02263.1"/>
    </source>
</evidence>
<evidence type="ECO:0000313" key="2">
    <source>
        <dbReference type="Proteomes" id="UP000324222"/>
    </source>
</evidence>
<sequence>MNGESKHEPAFITGEEAEAGCGFNYTQKLAISTCFSLMKGGASSSAIRHTPDTKHYSSDVFRLINN</sequence>
<keyword evidence="2" id="KW-1185">Reference proteome</keyword>
<comment type="caution">
    <text evidence="1">The sequence shown here is derived from an EMBL/GenBank/DDBJ whole genome shotgun (WGS) entry which is preliminary data.</text>
</comment>
<dbReference type="AlphaFoldDB" id="A0A5B7K1E0"/>
<organism evidence="1 2">
    <name type="scientific">Portunus trituberculatus</name>
    <name type="common">Swimming crab</name>
    <name type="synonym">Neptunus trituberculatus</name>
    <dbReference type="NCBI Taxonomy" id="210409"/>
    <lineage>
        <taxon>Eukaryota</taxon>
        <taxon>Metazoa</taxon>
        <taxon>Ecdysozoa</taxon>
        <taxon>Arthropoda</taxon>
        <taxon>Crustacea</taxon>
        <taxon>Multicrustacea</taxon>
        <taxon>Malacostraca</taxon>
        <taxon>Eumalacostraca</taxon>
        <taxon>Eucarida</taxon>
        <taxon>Decapoda</taxon>
        <taxon>Pleocyemata</taxon>
        <taxon>Brachyura</taxon>
        <taxon>Eubrachyura</taxon>
        <taxon>Portunoidea</taxon>
        <taxon>Portunidae</taxon>
        <taxon>Portuninae</taxon>
        <taxon>Portunus</taxon>
    </lineage>
</organism>
<accession>A0A5B7K1E0</accession>
<name>A0A5B7K1E0_PORTR</name>